<name>A0A9E7CVW5_9HYPH</name>
<dbReference type="Proteomes" id="UP000831684">
    <property type="component" value="Chromosome"/>
</dbReference>
<dbReference type="EMBL" id="CP083239">
    <property type="protein sequence ID" value="UOK71693.1"/>
    <property type="molecule type" value="Genomic_DNA"/>
</dbReference>
<evidence type="ECO:0000313" key="2">
    <source>
        <dbReference type="Proteomes" id="UP000831684"/>
    </source>
</evidence>
<gene>
    <name evidence="1" type="ORF">K9D25_02920</name>
</gene>
<protein>
    <submittedName>
        <fullName evidence="1">DUF6511 domain-containing protein</fullName>
    </submittedName>
</protein>
<organism evidence="1 2">
    <name type="scientific">Ancylobacter polymorphus</name>
    <dbReference type="NCBI Taxonomy" id="223390"/>
    <lineage>
        <taxon>Bacteria</taxon>
        <taxon>Pseudomonadati</taxon>
        <taxon>Pseudomonadota</taxon>
        <taxon>Alphaproteobacteria</taxon>
        <taxon>Hyphomicrobiales</taxon>
        <taxon>Xanthobacteraceae</taxon>
        <taxon>Ancylobacter</taxon>
    </lineage>
</organism>
<sequence>MPQQKLTRIERLAIREGGDKGGEYLDSIQKTDLASLTEDEWWEFLERIEAGRREALVTTLKHESPF</sequence>
<dbReference type="Pfam" id="PF20121">
    <property type="entry name" value="DUF6511"/>
    <property type="match status" value="1"/>
</dbReference>
<proteinExistence type="predicted"/>
<dbReference type="InterPro" id="IPR045422">
    <property type="entry name" value="DUF6511"/>
</dbReference>
<evidence type="ECO:0000313" key="1">
    <source>
        <dbReference type="EMBL" id="UOK71693.1"/>
    </source>
</evidence>
<dbReference type="AlphaFoldDB" id="A0A9E7CVW5"/>
<reference evidence="1" key="1">
    <citation type="submission" date="2021-09" db="EMBL/GenBank/DDBJ databases">
        <title>Network and meta-omics reveal the key degrader and cooperation patterns in an efficient 1,4-dioxane-degrading microbial community.</title>
        <authorList>
            <person name="Dai C."/>
        </authorList>
    </citation>
    <scope>NUCLEOTIDE SEQUENCE</scope>
    <source>
        <strain evidence="1">ZM13</strain>
    </source>
</reference>
<dbReference type="RefSeq" id="WP_244379058.1">
    <property type="nucleotide sequence ID" value="NZ_CP083239.1"/>
</dbReference>
<dbReference type="KEGG" id="apol:K9D25_02920"/>
<accession>A0A9E7CVW5</accession>